<dbReference type="GO" id="GO:0006784">
    <property type="term" value="P:heme A biosynthetic process"/>
    <property type="evidence" value="ECO:0007669"/>
    <property type="project" value="InterPro"/>
</dbReference>
<dbReference type="PANTHER" id="PTHR35457:SF1">
    <property type="entry name" value="HEME A SYNTHASE"/>
    <property type="match status" value="1"/>
</dbReference>
<dbReference type="GO" id="GO:0046872">
    <property type="term" value="F:metal ion binding"/>
    <property type="evidence" value="ECO:0007669"/>
    <property type="project" value="UniProtKB-KW"/>
</dbReference>
<keyword evidence="8" id="KW-0350">Heme biosynthesis</keyword>
<keyword evidence="10" id="KW-1015">Disulfide bond</keyword>
<dbReference type="PANTHER" id="PTHR35457">
    <property type="entry name" value="HEME A SYNTHASE"/>
    <property type="match status" value="1"/>
</dbReference>
<dbReference type="GO" id="GO:0016020">
    <property type="term" value="C:membrane"/>
    <property type="evidence" value="ECO:0007669"/>
    <property type="project" value="UniProtKB-SubCell"/>
</dbReference>
<evidence type="ECO:0000256" key="5">
    <source>
        <dbReference type="ARBA" id="ARBA00022989"/>
    </source>
</evidence>
<evidence type="ECO:0000256" key="1">
    <source>
        <dbReference type="ARBA" id="ARBA00004141"/>
    </source>
</evidence>
<evidence type="ECO:0000256" key="7">
    <source>
        <dbReference type="ARBA" id="ARBA00023004"/>
    </source>
</evidence>
<comment type="subcellular location">
    <subcellularLocation>
        <location evidence="1">Membrane</location>
        <topology evidence="1">Multi-pass membrane protein</topology>
    </subcellularLocation>
</comment>
<evidence type="ECO:0000256" key="6">
    <source>
        <dbReference type="ARBA" id="ARBA00023002"/>
    </source>
</evidence>
<reference evidence="13" key="1">
    <citation type="submission" date="2015-10" db="EMBL/GenBank/DDBJ databases">
        <title>Draft genome sequence of Salegentibacter mishustinae KCTC 12263.</title>
        <authorList>
            <person name="Lin W."/>
            <person name="Zheng Q."/>
        </authorList>
    </citation>
    <scope>NUCLEOTIDE SEQUENCE [LARGE SCALE GENOMIC DNA]</scope>
    <source>
        <strain evidence="13">KCTC 12263</strain>
    </source>
</reference>
<keyword evidence="2" id="KW-1003">Cell membrane</keyword>
<feature type="transmembrane region" description="Helical" evidence="12">
    <location>
        <begin position="203"/>
        <end position="221"/>
    </location>
</feature>
<evidence type="ECO:0000256" key="10">
    <source>
        <dbReference type="ARBA" id="ARBA00023157"/>
    </source>
</evidence>
<dbReference type="RefSeq" id="WP_057480176.1">
    <property type="nucleotide sequence ID" value="NZ_BMWR01000002.1"/>
</dbReference>
<dbReference type="AlphaFoldDB" id="A0A0Q9ZDJ7"/>
<evidence type="ECO:0000313" key="13">
    <source>
        <dbReference type="EMBL" id="KRG30345.1"/>
    </source>
</evidence>
<feature type="transmembrane region" description="Helical" evidence="12">
    <location>
        <begin position="283"/>
        <end position="303"/>
    </location>
</feature>
<dbReference type="OrthoDB" id="1447144at2"/>
<keyword evidence="7" id="KW-0408">Iron</keyword>
<evidence type="ECO:0000256" key="4">
    <source>
        <dbReference type="ARBA" id="ARBA00022723"/>
    </source>
</evidence>
<evidence type="ECO:0000256" key="8">
    <source>
        <dbReference type="ARBA" id="ARBA00023133"/>
    </source>
</evidence>
<dbReference type="STRING" id="270918.APR42_00340"/>
<organism evidence="13 14">
    <name type="scientific">Salegentibacter mishustinae</name>
    <dbReference type="NCBI Taxonomy" id="270918"/>
    <lineage>
        <taxon>Bacteria</taxon>
        <taxon>Pseudomonadati</taxon>
        <taxon>Bacteroidota</taxon>
        <taxon>Flavobacteriia</taxon>
        <taxon>Flavobacteriales</taxon>
        <taxon>Flavobacteriaceae</taxon>
        <taxon>Salegentibacter</taxon>
    </lineage>
</organism>
<evidence type="ECO:0000256" key="9">
    <source>
        <dbReference type="ARBA" id="ARBA00023136"/>
    </source>
</evidence>
<dbReference type="Proteomes" id="UP000051643">
    <property type="component" value="Unassembled WGS sequence"/>
</dbReference>
<evidence type="ECO:0000313" key="14">
    <source>
        <dbReference type="Proteomes" id="UP000051643"/>
    </source>
</evidence>
<keyword evidence="4" id="KW-0479">Metal-binding</keyword>
<keyword evidence="5 12" id="KW-1133">Transmembrane helix</keyword>
<keyword evidence="3 12" id="KW-0812">Transmembrane</keyword>
<keyword evidence="9 12" id="KW-0472">Membrane</keyword>
<comment type="caution">
    <text evidence="13">The sequence shown here is derived from an EMBL/GenBank/DDBJ whole genome shotgun (WGS) entry which is preliminary data.</text>
</comment>
<evidence type="ECO:0000256" key="3">
    <source>
        <dbReference type="ARBA" id="ARBA00022692"/>
    </source>
</evidence>
<evidence type="ECO:0000256" key="2">
    <source>
        <dbReference type="ARBA" id="ARBA00022475"/>
    </source>
</evidence>
<feature type="transmembrane region" description="Helical" evidence="12">
    <location>
        <begin position="109"/>
        <end position="130"/>
    </location>
</feature>
<sequence length="341" mass="39437">MYRKSVKISLILVYLVIVAGAVVRMTGSGMGCPDWPKCFGYYIPPTEVSELEFQANREYEKGQVIIVDETLKVAVSNFTSAENYYEENWETYTKHDYAIFNPTHTWVEYINRLAGALAGFAVLIMAVLSFKKWKKRKRITLLSWLSVFLMGFQAWLGATVVYSVLSPVRITIHMVMALVIVAILLYLLFISEEKKLAHEPNKTFRNLMVLAVVLTLIQVIFGTQVRQFVDEQVKIFGYNAKDMWLENPNLTFYIHRSFSILVLLVNLVLWWKNRKLQLKFGKINWVLLFIFLEILTGIAMYNFEFPFTSQPLHLVIAAVLFGFQFYLLLESFAAGRKLKTS</sequence>
<evidence type="ECO:0000256" key="11">
    <source>
        <dbReference type="ARBA" id="ARBA00023444"/>
    </source>
</evidence>
<feature type="transmembrane region" description="Helical" evidence="12">
    <location>
        <begin position="142"/>
        <end position="164"/>
    </location>
</feature>
<feature type="transmembrane region" description="Helical" evidence="12">
    <location>
        <begin position="309"/>
        <end position="329"/>
    </location>
</feature>
<proteinExistence type="predicted"/>
<feature type="transmembrane region" description="Helical" evidence="12">
    <location>
        <begin position="170"/>
        <end position="191"/>
    </location>
</feature>
<dbReference type="InterPro" id="IPR050450">
    <property type="entry name" value="COX15/CtaA_HemeA_synthase"/>
</dbReference>
<protein>
    <submittedName>
        <fullName evidence="13">Cytochrome oxidase assembly protein</fullName>
    </submittedName>
</protein>
<dbReference type="InterPro" id="IPR003780">
    <property type="entry name" value="COX15/CtaA_fam"/>
</dbReference>
<dbReference type="GO" id="GO:0016491">
    <property type="term" value="F:oxidoreductase activity"/>
    <property type="evidence" value="ECO:0007669"/>
    <property type="project" value="UniProtKB-KW"/>
</dbReference>
<dbReference type="Pfam" id="PF02628">
    <property type="entry name" value="COX15-CtaA"/>
    <property type="match status" value="1"/>
</dbReference>
<evidence type="ECO:0000256" key="12">
    <source>
        <dbReference type="SAM" id="Phobius"/>
    </source>
</evidence>
<keyword evidence="14" id="KW-1185">Reference proteome</keyword>
<feature type="transmembrane region" description="Helical" evidence="12">
    <location>
        <begin position="253"/>
        <end position="271"/>
    </location>
</feature>
<keyword evidence="6" id="KW-0560">Oxidoreductase</keyword>
<name>A0A0Q9ZDJ7_9FLAO</name>
<accession>A0A0Q9ZDJ7</accession>
<dbReference type="EMBL" id="LKTP01000001">
    <property type="protein sequence ID" value="KRG30345.1"/>
    <property type="molecule type" value="Genomic_DNA"/>
</dbReference>
<gene>
    <name evidence="13" type="ORF">APR42_00340</name>
</gene>
<comment type="pathway">
    <text evidence="11">Porphyrin-containing compound metabolism.</text>
</comment>